<dbReference type="NCBIfam" id="NF001236">
    <property type="entry name" value="PRK00203.1"/>
    <property type="match status" value="1"/>
</dbReference>
<evidence type="ECO:0000256" key="5">
    <source>
        <dbReference type="ARBA" id="ARBA00012180"/>
    </source>
</evidence>
<feature type="binding site" evidence="11">
    <location>
        <position position="73"/>
    </location>
    <ligand>
        <name>Mg(2+)</name>
        <dbReference type="ChEBI" id="CHEBI:18420"/>
        <label>1</label>
    </ligand>
</feature>
<keyword evidence="10 11" id="KW-0460">Magnesium</keyword>
<dbReference type="AlphaFoldDB" id="A0A081C586"/>
<keyword evidence="9 11" id="KW-0378">Hydrolase</keyword>
<evidence type="ECO:0000256" key="1">
    <source>
        <dbReference type="ARBA" id="ARBA00000077"/>
    </source>
</evidence>
<feature type="domain" description="RNase H type-1" evidence="12">
    <location>
        <begin position="3"/>
        <end position="146"/>
    </location>
</feature>
<dbReference type="HOGENOM" id="CLU_030894_6_2_0"/>
<evidence type="ECO:0000259" key="12">
    <source>
        <dbReference type="PROSITE" id="PS50879"/>
    </source>
</evidence>
<dbReference type="Pfam" id="PF00075">
    <property type="entry name" value="RNase_H"/>
    <property type="match status" value="1"/>
</dbReference>
<gene>
    <name evidence="11" type="primary">rnhA</name>
    <name evidence="13" type="ORF">U27_06726</name>
</gene>
<dbReference type="Gene3D" id="3.30.420.10">
    <property type="entry name" value="Ribonuclease H-like superfamily/Ribonuclease H"/>
    <property type="match status" value="1"/>
</dbReference>
<evidence type="ECO:0000256" key="8">
    <source>
        <dbReference type="ARBA" id="ARBA00022759"/>
    </source>
</evidence>
<evidence type="ECO:0000313" key="13">
    <source>
        <dbReference type="EMBL" id="GAK59741.1"/>
    </source>
</evidence>
<dbReference type="CDD" id="cd09278">
    <property type="entry name" value="RNase_HI_prokaryote_like"/>
    <property type="match status" value="1"/>
</dbReference>
<evidence type="ECO:0000256" key="4">
    <source>
        <dbReference type="ARBA" id="ARBA00011245"/>
    </source>
</evidence>
<feature type="binding site" evidence="11">
    <location>
        <position position="12"/>
    </location>
    <ligand>
        <name>Mg(2+)</name>
        <dbReference type="ChEBI" id="CHEBI:18420"/>
        <label>2</label>
    </ligand>
</feature>
<dbReference type="InterPro" id="IPR050092">
    <property type="entry name" value="RNase_H"/>
</dbReference>
<proteinExistence type="inferred from homology"/>
<dbReference type="Proteomes" id="UP000030661">
    <property type="component" value="Unassembled WGS sequence"/>
</dbReference>
<evidence type="ECO:0000256" key="2">
    <source>
        <dbReference type="ARBA" id="ARBA00004065"/>
    </source>
</evidence>
<dbReference type="GO" id="GO:0000287">
    <property type="term" value="F:magnesium ion binding"/>
    <property type="evidence" value="ECO:0007669"/>
    <property type="project" value="UniProtKB-UniRule"/>
</dbReference>
<keyword evidence="7 11" id="KW-0479">Metal-binding</keyword>
<evidence type="ECO:0000313" key="14">
    <source>
        <dbReference type="Proteomes" id="UP000030661"/>
    </source>
</evidence>
<dbReference type="GO" id="GO:0003676">
    <property type="term" value="F:nucleic acid binding"/>
    <property type="evidence" value="ECO:0007669"/>
    <property type="project" value="InterPro"/>
</dbReference>
<keyword evidence="8 11" id="KW-0255">Endonuclease</keyword>
<dbReference type="EC" id="3.1.26.4" evidence="5 11"/>
<dbReference type="GO" id="GO:0043137">
    <property type="term" value="P:DNA replication, removal of RNA primer"/>
    <property type="evidence" value="ECO:0007669"/>
    <property type="project" value="TreeGrafter"/>
</dbReference>
<sequence>MSDMKHVLIYTDGACANNPYGNGGYGTIIVNGTQRQELSGGFQNTTNNRMEMYAVIKGLEALQEPCEATVYSDSKYLVDSIAKGWVYRWQANNWMRNKKDPALNVDLWQRILDLCQKHKVTLQWVRGHAGHPENERCDQLAVRALKQANLPSDLSSL</sequence>
<feature type="binding site" evidence="11">
    <location>
        <position position="138"/>
    </location>
    <ligand>
        <name>Mg(2+)</name>
        <dbReference type="ChEBI" id="CHEBI:18420"/>
        <label>2</label>
    </ligand>
</feature>
<evidence type="ECO:0000256" key="6">
    <source>
        <dbReference type="ARBA" id="ARBA00022722"/>
    </source>
</evidence>
<dbReference type="EMBL" id="DF820470">
    <property type="protein sequence ID" value="GAK59741.1"/>
    <property type="molecule type" value="Genomic_DNA"/>
</dbReference>
<reference evidence="13" key="1">
    <citation type="journal article" date="2015" name="PeerJ">
        <title>First genomic representation of candidate bacterial phylum KSB3 points to enhanced environmental sensing as a trigger of wastewater bulking.</title>
        <authorList>
            <person name="Sekiguchi Y."/>
            <person name="Ohashi A."/>
            <person name="Parks D.H."/>
            <person name="Yamauchi T."/>
            <person name="Tyson G.W."/>
            <person name="Hugenholtz P."/>
        </authorList>
    </citation>
    <scope>NUCLEOTIDE SEQUENCE [LARGE SCALE GENOMIC DNA]</scope>
</reference>
<comment type="subunit">
    <text evidence="4 11">Monomer.</text>
</comment>
<evidence type="ECO:0000256" key="10">
    <source>
        <dbReference type="ARBA" id="ARBA00022842"/>
    </source>
</evidence>
<dbReference type="eggNOG" id="COG0328">
    <property type="taxonomic scope" value="Bacteria"/>
</dbReference>
<dbReference type="SUPFAM" id="SSF53098">
    <property type="entry name" value="Ribonuclease H-like"/>
    <property type="match status" value="1"/>
</dbReference>
<evidence type="ECO:0000256" key="9">
    <source>
        <dbReference type="ARBA" id="ARBA00022801"/>
    </source>
</evidence>
<comment type="cofactor">
    <cofactor evidence="11">
        <name>Mg(2+)</name>
        <dbReference type="ChEBI" id="CHEBI:18420"/>
    </cofactor>
    <text evidence="11">Binds 1 Mg(2+) ion per subunit. May bind a second metal ion at a regulatory site, or after substrate binding.</text>
</comment>
<feature type="binding site" evidence="11">
    <location>
        <position position="51"/>
    </location>
    <ligand>
        <name>Mg(2+)</name>
        <dbReference type="ChEBI" id="CHEBI:18420"/>
        <label>1</label>
    </ligand>
</feature>
<keyword evidence="6 11" id="KW-0540">Nuclease</keyword>
<evidence type="ECO:0000256" key="7">
    <source>
        <dbReference type="ARBA" id="ARBA00022723"/>
    </source>
</evidence>
<dbReference type="STRING" id="1499967.U27_06726"/>
<comment type="catalytic activity">
    <reaction evidence="1 11">
        <text>Endonucleolytic cleavage to 5'-phosphomonoester.</text>
        <dbReference type="EC" id="3.1.26.4"/>
    </reaction>
</comment>
<comment type="similarity">
    <text evidence="3 11">Belongs to the RNase H family.</text>
</comment>
<evidence type="ECO:0000256" key="11">
    <source>
        <dbReference type="HAMAP-Rule" id="MF_00042"/>
    </source>
</evidence>
<dbReference type="InterPro" id="IPR022892">
    <property type="entry name" value="RNaseHI"/>
</dbReference>
<dbReference type="InterPro" id="IPR036397">
    <property type="entry name" value="RNaseH_sf"/>
</dbReference>
<evidence type="ECO:0000256" key="3">
    <source>
        <dbReference type="ARBA" id="ARBA00005300"/>
    </source>
</evidence>
<dbReference type="PANTHER" id="PTHR10642:SF26">
    <property type="entry name" value="RIBONUCLEASE H1"/>
    <property type="match status" value="1"/>
</dbReference>
<dbReference type="HAMAP" id="MF_00042">
    <property type="entry name" value="RNase_H"/>
    <property type="match status" value="1"/>
</dbReference>
<dbReference type="GO" id="GO:0005737">
    <property type="term" value="C:cytoplasm"/>
    <property type="evidence" value="ECO:0007669"/>
    <property type="project" value="UniProtKB-SubCell"/>
</dbReference>
<comment type="function">
    <text evidence="2 11">Endonuclease that specifically degrades the RNA of RNA-DNA hybrids.</text>
</comment>
<dbReference type="PROSITE" id="PS50879">
    <property type="entry name" value="RNASE_H_1"/>
    <property type="match status" value="1"/>
</dbReference>
<protein>
    <recommendedName>
        <fullName evidence="5 11">Ribonuclease H</fullName>
        <shortName evidence="11">RNase H</shortName>
        <ecNumber evidence="5 11">3.1.26.4</ecNumber>
    </recommendedName>
</protein>
<keyword evidence="11" id="KW-0963">Cytoplasm</keyword>
<name>A0A081C586_VECG1</name>
<organism evidence="13">
    <name type="scientific">Vecturithrix granuli</name>
    <dbReference type="NCBI Taxonomy" id="1499967"/>
    <lineage>
        <taxon>Bacteria</taxon>
        <taxon>Candidatus Moduliflexota</taxon>
        <taxon>Candidatus Vecturitrichia</taxon>
        <taxon>Candidatus Vecturitrichales</taxon>
        <taxon>Candidatus Vecturitrichaceae</taxon>
        <taxon>Candidatus Vecturithrix</taxon>
    </lineage>
</organism>
<dbReference type="PANTHER" id="PTHR10642">
    <property type="entry name" value="RIBONUCLEASE H1"/>
    <property type="match status" value="1"/>
</dbReference>
<dbReference type="InterPro" id="IPR002156">
    <property type="entry name" value="RNaseH_domain"/>
</dbReference>
<comment type="subcellular location">
    <subcellularLocation>
        <location evidence="11">Cytoplasm</location>
    </subcellularLocation>
</comment>
<accession>A0A081C586</accession>
<dbReference type="InterPro" id="IPR012337">
    <property type="entry name" value="RNaseH-like_sf"/>
</dbReference>
<feature type="binding site" evidence="11">
    <location>
        <position position="12"/>
    </location>
    <ligand>
        <name>Mg(2+)</name>
        <dbReference type="ChEBI" id="CHEBI:18420"/>
        <label>1</label>
    </ligand>
</feature>
<dbReference type="FunFam" id="3.30.420.10:FF:000089">
    <property type="entry name" value="Ribonuclease H"/>
    <property type="match status" value="1"/>
</dbReference>
<keyword evidence="14" id="KW-1185">Reference proteome</keyword>
<dbReference type="GO" id="GO:0004523">
    <property type="term" value="F:RNA-DNA hybrid ribonuclease activity"/>
    <property type="evidence" value="ECO:0007669"/>
    <property type="project" value="UniProtKB-UniRule"/>
</dbReference>